<evidence type="ECO:0000313" key="1">
    <source>
        <dbReference type="EMBL" id="KZP12686.1"/>
    </source>
</evidence>
<evidence type="ECO:0000313" key="3">
    <source>
        <dbReference type="Proteomes" id="UP000076532"/>
    </source>
</evidence>
<keyword evidence="3" id="KW-1185">Reference proteome</keyword>
<gene>
    <name evidence="2" type="ORF">FIBSPDRAFT_864552</name>
    <name evidence="1" type="ORF">FIBSPDRAFT_869953</name>
</gene>
<dbReference type="AlphaFoldDB" id="A0A166GJV1"/>
<protein>
    <submittedName>
        <fullName evidence="2">Uncharacterized protein</fullName>
    </submittedName>
</protein>
<dbReference type="Proteomes" id="UP000076532">
    <property type="component" value="Unassembled WGS sequence"/>
</dbReference>
<name>A0A166GJV1_9AGAM</name>
<dbReference type="EMBL" id="KV417643">
    <property type="protein sequence ID" value="KZP12686.1"/>
    <property type="molecule type" value="Genomic_DNA"/>
</dbReference>
<dbReference type="EMBL" id="KV417578">
    <property type="protein sequence ID" value="KZP17911.1"/>
    <property type="molecule type" value="Genomic_DNA"/>
</dbReference>
<proteinExistence type="predicted"/>
<reference evidence="2 3" key="1">
    <citation type="journal article" date="2016" name="Mol. Biol. Evol.">
        <title>Comparative Genomics of Early-Diverging Mushroom-Forming Fungi Provides Insights into the Origins of Lignocellulose Decay Capabilities.</title>
        <authorList>
            <person name="Nagy L.G."/>
            <person name="Riley R."/>
            <person name="Tritt A."/>
            <person name="Adam C."/>
            <person name="Daum C."/>
            <person name="Floudas D."/>
            <person name="Sun H."/>
            <person name="Yadav J.S."/>
            <person name="Pangilinan J."/>
            <person name="Larsson K.H."/>
            <person name="Matsuura K."/>
            <person name="Barry K."/>
            <person name="Labutti K."/>
            <person name="Kuo R."/>
            <person name="Ohm R.A."/>
            <person name="Bhattacharya S.S."/>
            <person name="Shirouzu T."/>
            <person name="Yoshinaga Y."/>
            <person name="Martin F.M."/>
            <person name="Grigoriev I.V."/>
            <person name="Hibbett D.S."/>
        </authorList>
    </citation>
    <scope>NUCLEOTIDE SEQUENCE [LARGE SCALE GENOMIC DNA]</scope>
    <source>
        <strain evidence="2 3">CBS 109695</strain>
    </source>
</reference>
<evidence type="ECO:0000313" key="2">
    <source>
        <dbReference type="EMBL" id="KZP17911.1"/>
    </source>
</evidence>
<sequence length="52" mass="6357">MGNVQCIMENRRQTMQCDEMDDRTIENRMGGRQNWRVAHDEESQRQMKTKQR</sequence>
<accession>A0A166GJV1</accession>
<organism evidence="2 3">
    <name type="scientific">Athelia psychrophila</name>
    <dbReference type="NCBI Taxonomy" id="1759441"/>
    <lineage>
        <taxon>Eukaryota</taxon>
        <taxon>Fungi</taxon>
        <taxon>Dikarya</taxon>
        <taxon>Basidiomycota</taxon>
        <taxon>Agaricomycotina</taxon>
        <taxon>Agaricomycetes</taxon>
        <taxon>Agaricomycetidae</taxon>
        <taxon>Atheliales</taxon>
        <taxon>Atheliaceae</taxon>
        <taxon>Athelia</taxon>
    </lineage>
</organism>